<evidence type="ECO:0000313" key="1">
    <source>
        <dbReference type="EMBL" id="CEK83654.1"/>
    </source>
</evidence>
<proteinExistence type="predicted"/>
<organism evidence="1">
    <name type="scientific">Arion vulgaris</name>
    <dbReference type="NCBI Taxonomy" id="1028688"/>
    <lineage>
        <taxon>Eukaryota</taxon>
        <taxon>Metazoa</taxon>
        <taxon>Spiralia</taxon>
        <taxon>Lophotrochozoa</taxon>
        <taxon>Mollusca</taxon>
        <taxon>Gastropoda</taxon>
        <taxon>Heterobranchia</taxon>
        <taxon>Euthyneura</taxon>
        <taxon>Panpulmonata</taxon>
        <taxon>Eupulmonata</taxon>
        <taxon>Stylommatophora</taxon>
        <taxon>Helicina</taxon>
        <taxon>Arionoidea</taxon>
        <taxon>Arionidae</taxon>
        <taxon>Arion</taxon>
    </lineage>
</organism>
<dbReference type="AlphaFoldDB" id="A0A0B7ARI2"/>
<gene>
    <name evidence="1" type="primary">ORF138324</name>
</gene>
<accession>A0A0B7ARI2</accession>
<reference evidence="1" key="1">
    <citation type="submission" date="2014-12" db="EMBL/GenBank/DDBJ databases">
        <title>Insight into the proteome of Arion vulgaris.</title>
        <authorList>
            <person name="Aradska J."/>
            <person name="Bulat T."/>
            <person name="Smidak R."/>
            <person name="Sarate P."/>
            <person name="Gangsoo J."/>
            <person name="Sialana F."/>
            <person name="Bilban M."/>
            <person name="Lubec G."/>
        </authorList>
    </citation>
    <scope>NUCLEOTIDE SEQUENCE</scope>
    <source>
        <tissue evidence="1">Skin</tissue>
    </source>
</reference>
<protein>
    <submittedName>
        <fullName evidence="1">Uncharacterized protein</fullName>
    </submittedName>
</protein>
<name>A0A0B7ARI2_9EUPU</name>
<dbReference type="EMBL" id="HACG01036789">
    <property type="protein sequence ID" value="CEK83654.1"/>
    <property type="molecule type" value="Transcribed_RNA"/>
</dbReference>
<sequence length="90" mass="10795">MTALTAKTTRLLSMRKRYNNYSMMRRWLCRRLLGKTTQKHSGDSLKFVLVTSCLFQFCIALWLIIPQYTTSSFNYLLIHQPDFVENKQYY</sequence>